<gene>
    <name evidence="8" type="ORF">Pyn_35929</name>
</gene>
<dbReference type="GO" id="GO:0004630">
    <property type="term" value="F:phospholipase D activity"/>
    <property type="evidence" value="ECO:0007669"/>
    <property type="project" value="UniProtKB-EC"/>
</dbReference>
<dbReference type="InterPro" id="IPR015679">
    <property type="entry name" value="PLipase_D_fam"/>
</dbReference>
<dbReference type="GO" id="GO:0009395">
    <property type="term" value="P:phospholipid catabolic process"/>
    <property type="evidence" value="ECO:0007669"/>
    <property type="project" value="TreeGrafter"/>
</dbReference>
<keyword evidence="9" id="KW-1185">Reference proteome</keyword>
<evidence type="ECO:0000313" key="8">
    <source>
        <dbReference type="EMBL" id="PQQ08078.1"/>
    </source>
</evidence>
<dbReference type="FunFam" id="3.30.870.10:FF:000011">
    <property type="entry name" value="Phospholipase"/>
    <property type="match status" value="1"/>
</dbReference>
<evidence type="ECO:0000256" key="6">
    <source>
        <dbReference type="ARBA" id="ARBA00023098"/>
    </source>
</evidence>
<evidence type="ECO:0000256" key="5">
    <source>
        <dbReference type="ARBA" id="ARBA00022963"/>
    </source>
</evidence>
<feature type="domain" description="PLD phosphodiesterase" evidence="7">
    <location>
        <begin position="213"/>
        <end position="240"/>
    </location>
</feature>
<keyword evidence="6" id="KW-0443">Lipid metabolism</keyword>
<dbReference type="EMBL" id="PJQY01000767">
    <property type="protein sequence ID" value="PQQ08078.1"/>
    <property type="molecule type" value="Genomic_DNA"/>
</dbReference>
<dbReference type="PROSITE" id="PS50035">
    <property type="entry name" value="PLD"/>
    <property type="match status" value="1"/>
</dbReference>
<dbReference type="OrthoDB" id="14911at2759"/>
<dbReference type="SMART" id="SM00155">
    <property type="entry name" value="PLDc"/>
    <property type="match status" value="1"/>
</dbReference>
<evidence type="ECO:0000259" key="7">
    <source>
        <dbReference type="PROSITE" id="PS50035"/>
    </source>
</evidence>
<name>A0A314YTG7_PRUYE</name>
<dbReference type="Proteomes" id="UP000250321">
    <property type="component" value="Unassembled WGS sequence"/>
</dbReference>
<accession>A0A314YTG7</accession>
<dbReference type="PANTHER" id="PTHR18896">
    <property type="entry name" value="PHOSPHOLIPASE D"/>
    <property type="match status" value="1"/>
</dbReference>
<organism evidence="8 9">
    <name type="scientific">Prunus yedoensis var. nudiflora</name>
    <dbReference type="NCBI Taxonomy" id="2094558"/>
    <lineage>
        <taxon>Eukaryota</taxon>
        <taxon>Viridiplantae</taxon>
        <taxon>Streptophyta</taxon>
        <taxon>Embryophyta</taxon>
        <taxon>Tracheophyta</taxon>
        <taxon>Spermatophyta</taxon>
        <taxon>Magnoliopsida</taxon>
        <taxon>eudicotyledons</taxon>
        <taxon>Gunneridae</taxon>
        <taxon>Pentapetalae</taxon>
        <taxon>rosids</taxon>
        <taxon>fabids</taxon>
        <taxon>Rosales</taxon>
        <taxon>Rosaceae</taxon>
        <taxon>Amygdaloideae</taxon>
        <taxon>Amygdaleae</taxon>
        <taxon>Prunus</taxon>
    </lineage>
</organism>
<dbReference type="GO" id="GO:0005886">
    <property type="term" value="C:plasma membrane"/>
    <property type="evidence" value="ECO:0007669"/>
    <property type="project" value="TreeGrafter"/>
</dbReference>
<protein>
    <recommendedName>
        <fullName evidence="2">phospholipase D</fullName>
        <ecNumber evidence="2">3.1.4.4</ecNumber>
    </recommendedName>
</protein>
<comment type="caution">
    <text evidence="8">The sequence shown here is derived from an EMBL/GenBank/DDBJ whole genome shotgun (WGS) entry which is preliminary data.</text>
</comment>
<sequence length="417" mass="47128">MRGFVDDLDSLARHGKMDSDEVAQPGMKNMDPEWWETQERGNKGGFTDESGQVGPCSSCRCQVIRSVSQWSAGTSQVEESIHNAYCSLIDKAEHFIYIENQFFISGLSGDEIIRNRVLEALFRRIMRAYNDKKCFRVIIVIPLIPGFQGGLDDAGAASVRAVMHWQYRTICRGQFSILQNLNEILGPKTHDYISFYGLRSYGKLFDGGPVACSQVYVHSKIMIIDDCTTLIGSANINDRSLLGSRDSEIGLLIEDKEMINSHMGGKPWKAGKFSLSLRLSLWSEHLGIRAGEMNQIIDPVVDSTYKDIWMATAKTNTTIYQDVFSCIPNDFIHSRAAFRQNIAYWKDKIGHTTIDLGIAPEKMELYQNGDMKKADPMERLGSVKGHLVSFPLDFMLKEDLRPVFNESEYYASPQVFH</sequence>
<dbReference type="AlphaFoldDB" id="A0A314YTG7"/>
<comment type="catalytic activity">
    <reaction evidence="1">
        <text>a 1,2-diacyl-sn-glycero-3-phosphocholine + H2O = a 1,2-diacyl-sn-glycero-3-phosphate + choline + H(+)</text>
        <dbReference type="Rhea" id="RHEA:14445"/>
        <dbReference type="ChEBI" id="CHEBI:15354"/>
        <dbReference type="ChEBI" id="CHEBI:15377"/>
        <dbReference type="ChEBI" id="CHEBI:15378"/>
        <dbReference type="ChEBI" id="CHEBI:57643"/>
        <dbReference type="ChEBI" id="CHEBI:58608"/>
        <dbReference type="EC" id="3.1.4.4"/>
    </reaction>
</comment>
<keyword evidence="5" id="KW-0442">Lipid degradation</keyword>
<dbReference type="Pfam" id="PF13091">
    <property type="entry name" value="PLDc_2"/>
    <property type="match status" value="1"/>
</dbReference>
<evidence type="ECO:0000256" key="4">
    <source>
        <dbReference type="ARBA" id="ARBA00022801"/>
    </source>
</evidence>
<dbReference type="InterPro" id="IPR001736">
    <property type="entry name" value="PLipase_D/transphosphatidylase"/>
</dbReference>
<keyword evidence="4" id="KW-0378">Hydrolase</keyword>
<reference evidence="8 9" key="1">
    <citation type="submission" date="2018-02" db="EMBL/GenBank/DDBJ databases">
        <title>Draft genome of wild Prunus yedoensis var. nudiflora.</title>
        <authorList>
            <person name="Baek S."/>
            <person name="Kim J.-H."/>
            <person name="Choi K."/>
            <person name="Kim G.-B."/>
            <person name="Cho A."/>
            <person name="Jang H."/>
            <person name="Shin C.-H."/>
            <person name="Yu H.-J."/>
            <person name="Mun J.-H."/>
        </authorList>
    </citation>
    <scope>NUCLEOTIDE SEQUENCE [LARGE SCALE GENOMIC DNA]</scope>
    <source>
        <strain evidence="9">cv. Jeju island</strain>
        <tissue evidence="8">Leaf</tissue>
    </source>
</reference>
<dbReference type="STRING" id="2094558.A0A314YTG7"/>
<dbReference type="EC" id="3.1.4.4" evidence="2"/>
<evidence type="ECO:0000256" key="3">
    <source>
        <dbReference type="ARBA" id="ARBA00022737"/>
    </source>
</evidence>
<dbReference type="InterPro" id="IPR025202">
    <property type="entry name" value="PLD-like_dom"/>
</dbReference>
<dbReference type="SUPFAM" id="SSF56024">
    <property type="entry name" value="Phospholipase D/nuclease"/>
    <property type="match status" value="1"/>
</dbReference>
<dbReference type="Gene3D" id="3.30.870.10">
    <property type="entry name" value="Endonuclease Chain A"/>
    <property type="match status" value="1"/>
</dbReference>
<evidence type="ECO:0000256" key="1">
    <source>
        <dbReference type="ARBA" id="ARBA00000798"/>
    </source>
</evidence>
<dbReference type="PANTHER" id="PTHR18896:SF76">
    <property type="entry name" value="PHOSPHOLIPASE"/>
    <property type="match status" value="1"/>
</dbReference>
<dbReference type="CDD" id="cd09141">
    <property type="entry name" value="PLDc_vPLD1_2_yPLD_like_2"/>
    <property type="match status" value="1"/>
</dbReference>
<evidence type="ECO:0000256" key="2">
    <source>
        <dbReference type="ARBA" id="ARBA00012027"/>
    </source>
</evidence>
<evidence type="ECO:0000313" key="9">
    <source>
        <dbReference type="Proteomes" id="UP000250321"/>
    </source>
</evidence>
<proteinExistence type="predicted"/>
<keyword evidence="3" id="KW-0677">Repeat</keyword>